<comment type="caution">
    <text evidence="12">The sequence shown here is derived from an EMBL/GenBank/DDBJ whole genome shotgun (WGS) entry which is preliminary data.</text>
</comment>
<sequence>MRAYALLATLLAGQAMAIPYPSTSLNRRDWPSIDAFLAKLASIFPASFVINEGCDLIADGENLAANFFGIPDVENDACGDVTMLFARGTCDAGNVGVLVAPWVARSLQSKLGSKSLAVQGLAYPANVNDYLTGSKPNGVLLANMIKSTVAKCPNTKLVVGGYSQGAMVVHNAAADLDAATMAKVSAVVLFGDPYSHQSVANIDASKVKVYCNGGDNICDNGPVITIHHLTYATDAADAAAFIASKV</sequence>
<dbReference type="Gene3D" id="3.40.50.1820">
    <property type="entry name" value="alpha/beta hydrolase"/>
    <property type="match status" value="1"/>
</dbReference>
<name>A0ABR0SP55_9HYPO</name>
<evidence type="ECO:0000256" key="4">
    <source>
        <dbReference type="ARBA" id="ARBA00022487"/>
    </source>
</evidence>
<dbReference type="InterPro" id="IPR043580">
    <property type="entry name" value="CUTINASE_1"/>
</dbReference>
<keyword evidence="4 11" id="KW-0719">Serine esterase</keyword>
<comment type="function">
    <text evidence="11">Catalyzes the hydrolysis of complex carboxylic polyesters found in the cell wall of plants. Degrades cutin, a macromolecule that forms the structure of the plant cuticle.</text>
</comment>
<accession>A0ABR0SP55</accession>
<evidence type="ECO:0000313" key="13">
    <source>
        <dbReference type="Proteomes" id="UP001338125"/>
    </source>
</evidence>
<dbReference type="EC" id="3.1.1.74" evidence="3 11"/>
<gene>
    <name evidence="12" type="ORF">PT974_07315</name>
</gene>
<dbReference type="SMART" id="SM01110">
    <property type="entry name" value="Cutinase"/>
    <property type="match status" value="1"/>
</dbReference>
<keyword evidence="9" id="KW-1015">Disulfide bond</keyword>
<evidence type="ECO:0000256" key="6">
    <source>
        <dbReference type="ARBA" id="ARBA00022729"/>
    </source>
</evidence>
<organism evidence="12 13">
    <name type="scientific">Cladobotryum mycophilum</name>
    <dbReference type="NCBI Taxonomy" id="491253"/>
    <lineage>
        <taxon>Eukaryota</taxon>
        <taxon>Fungi</taxon>
        <taxon>Dikarya</taxon>
        <taxon>Ascomycota</taxon>
        <taxon>Pezizomycotina</taxon>
        <taxon>Sordariomycetes</taxon>
        <taxon>Hypocreomycetidae</taxon>
        <taxon>Hypocreales</taxon>
        <taxon>Hypocreaceae</taxon>
        <taxon>Cladobotryum</taxon>
    </lineage>
</organism>
<dbReference type="InterPro" id="IPR011150">
    <property type="entry name" value="Cutinase_monf"/>
</dbReference>
<dbReference type="GO" id="GO:0016787">
    <property type="term" value="F:hydrolase activity"/>
    <property type="evidence" value="ECO:0007669"/>
    <property type="project" value="UniProtKB-KW"/>
</dbReference>
<comment type="similarity">
    <text evidence="2 11">Belongs to the cutinase family.</text>
</comment>
<dbReference type="InterPro" id="IPR029058">
    <property type="entry name" value="AB_hydrolase_fold"/>
</dbReference>
<evidence type="ECO:0000256" key="1">
    <source>
        <dbReference type="ARBA" id="ARBA00004613"/>
    </source>
</evidence>
<evidence type="ECO:0000256" key="9">
    <source>
        <dbReference type="ARBA" id="ARBA00023157"/>
    </source>
</evidence>
<evidence type="ECO:0000256" key="2">
    <source>
        <dbReference type="ARBA" id="ARBA00007534"/>
    </source>
</evidence>
<protein>
    <recommendedName>
        <fullName evidence="3 11">Cutinase</fullName>
        <ecNumber evidence="3 11">3.1.1.74</ecNumber>
    </recommendedName>
</protein>
<evidence type="ECO:0000256" key="5">
    <source>
        <dbReference type="ARBA" id="ARBA00022525"/>
    </source>
</evidence>
<keyword evidence="5 11" id="KW-0964">Secreted</keyword>
<feature type="signal peptide" evidence="11">
    <location>
        <begin position="1"/>
        <end position="17"/>
    </location>
</feature>
<reference evidence="12 13" key="1">
    <citation type="submission" date="2024-01" db="EMBL/GenBank/DDBJ databases">
        <title>Complete genome of Cladobotryum mycophilum ATHUM6906.</title>
        <authorList>
            <person name="Christinaki A.C."/>
            <person name="Myridakis A.I."/>
            <person name="Kouvelis V.N."/>
        </authorList>
    </citation>
    <scope>NUCLEOTIDE SEQUENCE [LARGE SCALE GENOMIC DNA]</scope>
    <source>
        <strain evidence="12 13">ATHUM6906</strain>
    </source>
</reference>
<evidence type="ECO:0000256" key="7">
    <source>
        <dbReference type="ARBA" id="ARBA00022801"/>
    </source>
</evidence>
<dbReference type="PRINTS" id="PR00129">
    <property type="entry name" value="CUTINASE"/>
</dbReference>
<dbReference type="InterPro" id="IPR000675">
    <property type="entry name" value="Cutinase/axe"/>
</dbReference>
<keyword evidence="7 11" id="KW-0378">Hydrolase</keyword>
<keyword evidence="13" id="KW-1185">Reference proteome</keyword>
<dbReference type="PROSITE" id="PS00155">
    <property type="entry name" value="CUTINASE_1"/>
    <property type="match status" value="1"/>
</dbReference>
<keyword evidence="8" id="KW-0843">Virulence</keyword>
<feature type="chain" id="PRO_5044978656" description="Cutinase" evidence="11">
    <location>
        <begin position="18"/>
        <end position="246"/>
    </location>
</feature>
<evidence type="ECO:0000256" key="3">
    <source>
        <dbReference type="ARBA" id="ARBA00013095"/>
    </source>
</evidence>
<dbReference type="Proteomes" id="UP001338125">
    <property type="component" value="Unassembled WGS sequence"/>
</dbReference>
<evidence type="ECO:0000313" key="12">
    <source>
        <dbReference type="EMBL" id="KAK5993878.1"/>
    </source>
</evidence>
<dbReference type="PANTHER" id="PTHR48250:SF3">
    <property type="entry name" value="CUTINASE 1-RELATED"/>
    <property type="match status" value="1"/>
</dbReference>
<dbReference type="EMBL" id="JAVFKD010000012">
    <property type="protein sequence ID" value="KAK5993878.1"/>
    <property type="molecule type" value="Genomic_DNA"/>
</dbReference>
<evidence type="ECO:0000256" key="11">
    <source>
        <dbReference type="RuleBase" id="RU361263"/>
    </source>
</evidence>
<comment type="catalytic activity">
    <reaction evidence="10 11">
        <text>cutin + H2O = cutin monomers.</text>
        <dbReference type="EC" id="3.1.1.74"/>
    </reaction>
</comment>
<dbReference type="Pfam" id="PF01083">
    <property type="entry name" value="Cutinase"/>
    <property type="match status" value="1"/>
</dbReference>
<evidence type="ECO:0000256" key="8">
    <source>
        <dbReference type="ARBA" id="ARBA00023026"/>
    </source>
</evidence>
<dbReference type="SUPFAM" id="SSF53474">
    <property type="entry name" value="alpha/beta-Hydrolases"/>
    <property type="match status" value="1"/>
</dbReference>
<proteinExistence type="inferred from homology"/>
<evidence type="ECO:0000256" key="10">
    <source>
        <dbReference type="ARBA" id="ARBA00034045"/>
    </source>
</evidence>
<dbReference type="PANTHER" id="PTHR48250">
    <property type="entry name" value="CUTINASE 2-RELATED"/>
    <property type="match status" value="1"/>
</dbReference>
<keyword evidence="6 11" id="KW-0732">Signal</keyword>
<comment type="subcellular location">
    <subcellularLocation>
        <location evidence="1 11">Secreted</location>
    </subcellularLocation>
</comment>